<dbReference type="GO" id="GO:0031080">
    <property type="term" value="C:nuclear pore outer ring"/>
    <property type="evidence" value="ECO:0007669"/>
    <property type="project" value="TreeGrafter"/>
</dbReference>
<keyword evidence="9" id="KW-1185">Reference proteome</keyword>
<dbReference type="InterPro" id="IPR015943">
    <property type="entry name" value="WD40/YVTN_repeat-like_dom_sf"/>
</dbReference>
<organism evidence="8 9">
    <name type="scientific">Platanthera zijinensis</name>
    <dbReference type="NCBI Taxonomy" id="2320716"/>
    <lineage>
        <taxon>Eukaryota</taxon>
        <taxon>Viridiplantae</taxon>
        <taxon>Streptophyta</taxon>
        <taxon>Embryophyta</taxon>
        <taxon>Tracheophyta</taxon>
        <taxon>Spermatophyta</taxon>
        <taxon>Magnoliopsida</taxon>
        <taxon>Liliopsida</taxon>
        <taxon>Asparagales</taxon>
        <taxon>Orchidaceae</taxon>
        <taxon>Orchidoideae</taxon>
        <taxon>Orchideae</taxon>
        <taxon>Orchidinae</taxon>
        <taxon>Platanthera</taxon>
    </lineage>
</organism>
<dbReference type="InterPro" id="IPR001680">
    <property type="entry name" value="WD40_rpt"/>
</dbReference>
<dbReference type="GO" id="GO:0035859">
    <property type="term" value="C:Seh1-associated complex"/>
    <property type="evidence" value="ECO:0007669"/>
    <property type="project" value="TreeGrafter"/>
</dbReference>
<evidence type="ECO:0000256" key="4">
    <source>
        <dbReference type="ARBA" id="ARBA00022574"/>
    </source>
</evidence>
<comment type="subcellular location">
    <subcellularLocation>
        <location evidence="1">Nucleus envelope</location>
    </subcellularLocation>
</comment>
<name>A0AAP0B7T2_9ASPA</name>
<evidence type="ECO:0000256" key="5">
    <source>
        <dbReference type="ARBA" id="ARBA00022737"/>
    </source>
</evidence>
<dbReference type="AlphaFoldDB" id="A0AAP0B7T2"/>
<dbReference type="Pfam" id="PF00400">
    <property type="entry name" value="WD40"/>
    <property type="match status" value="2"/>
</dbReference>
<comment type="caution">
    <text evidence="8">The sequence shown here is derived from an EMBL/GenBank/DDBJ whole genome shotgun (WGS) entry which is preliminary data.</text>
</comment>
<evidence type="ECO:0000313" key="8">
    <source>
        <dbReference type="EMBL" id="KAK8931385.1"/>
    </source>
</evidence>
<dbReference type="GO" id="GO:1904263">
    <property type="term" value="P:positive regulation of TORC1 signaling"/>
    <property type="evidence" value="ECO:0007669"/>
    <property type="project" value="TreeGrafter"/>
</dbReference>
<sequence length="348" mass="38923">MEKELATLGKGVRCCSWNYCGKRLAVGYNDGSAAVHDSDSLSSSSTFSRSSKWTVHASSIKNIIWIPPDFGDAIACICVDGTLSLWEEAGEDAHSVTWKKCVVFERSGPRVLEVQFGFPTKYLKMVVAYSDGHVKVYELLDLLVLNKWQLQANFKNVVDSVSVFGKPTCTSASIAWSPRRGENQQSSFLLGFNSDLPQFNSCKMWEFEEHHQRWLPVAELSLPEDRDDRVHALAWAPNIGRPFEVIAVATYKGIAIWHVWLESETDHRFSSEKIVLLSGHVGEVKPTFSYPPVCSFIMRNACVWQLEWDISGMTLASTGGDGMVRLWQSNLNGVWHEHATLDCGGGKQ</sequence>
<dbReference type="GO" id="GO:0015031">
    <property type="term" value="P:protein transport"/>
    <property type="evidence" value="ECO:0007669"/>
    <property type="project" value="UniProtKB-KW"/>
</dbReference>
<protein>
    <submittedName>
        <fullName evidence="8">Uncharacterized protein</fullName>
    </submittedName>
</protein>
<evidence type="ECO:0000256" key="6">
    <source>
        <dbReference type="ARBA" id="ARBA00022927"/>
    </source>
</evidence>
<dbReference type="EMBL" id="JBBWWQ010000014">
    <property type="protein sequence ID" value="KAK8931385.1"/>
    <property type="molecule type" value="Genomic_DNA"/>
</dbReference>
<dbReference type="SUPFAM" id="SSF50978">
    <property type="entry name" value="WD40 repeat-like"/>
    <property type="match status" value="1"/>
</dbReference>
<proteinExistence type="inferred from homology"/>
<dbReference type="GO" id="GO:0005198">
    <property type="term" value="F:structural molecule activity"/>
    <property type="evidence" value="ECO:0007669"/>
    <property type="project" value="InterPro"/>
</dbReference>
<accession>A0AAP0B7T2</accession>
<reference evidence="8 9" key="1">
    <citation type="journal article" date="2022" name="Nat. Plants">
        <title>Genomes of leafy and leafless Platanthera orchids illuminate the evolution of mycoheterotrophy.</title>
        <authorList>
            <person name="Li M.H."/>
            <person name="Liu K.W."/>
            <person name="Li Z."/>
            <person name="Lu H.C."/>
            <person name="Ye Q.L."/>
            <person name="Zhang D."/>
            <person name="Wang J.Y."/>
            <person name="Li Y.F."/>
            <person name="Zhong Z.M."/>
            <person name="Liu X."/>
            <person name="Yu X."/>
            <person name="Liu D.K."/>
            <person name="Tu X.D."/>
            <person name="Liu B."/>
            <person name="Hao Y."/>
            <person name="Liao X.Y."/>
            <person name="Jiang Y.T."/>
            <person name="Sun W.H."/>
            <person name="Chen J."/>
            <person name="Chen Y.Q."/>
            <person name="Ai Y."/>
            <person name="Zhai J.W."/>
            <person name="Wu S.S."/>
            <person name="Zhou Z."/>
            <person name="Hsiao Y.Y."/>
            <person name="Wu W.L."/>
            <person name="Chen Y.Y."/>
            <person name="Lin Y.F."/>
            <person name="Hsu J.L."/>
            <person name="Li C.Y."/>
            <person name="Wang Z.W."/>
            <person name="Zhao X."/>
            <person name="Zhong W.Y."/>
            <person name="Ma X.K."/>
            <person name="Ma L."/>
            <person name="Huang J."/>
            <person name="Chen G.Z."/>
            <person name="Huang M.Z."/>
            <person name="Huang L."/>
            <person name="Peng D.H."/>
            <person name="Luo Y.B."/>
            <person name="Zou S.Q."/>
            <person name="Chen S.P."/>
            <person name="Lan S."/>
            <person name="Tsai W.C."/>
            <person name="Van de Peer Y."/>
            <person name="Liu Z.J."/>
        </authorList>
    </citation>
    <scope>NUCLEOTIDE SEQUENCE [LARGE SCALE GENOMIC DNA]</scope>
    <source>
        <strain evidence="8">Lor287</strain>
    </source>
</reference>
<keyword evidence="7" id="KW-0539">Nucleus</keyword>
<dbReference type="Proteomes" id="UP001418222">
    <property type="component" value="Unassembled WGS sequence"/>
</dbReference>
<comment type="similarity">
    <text evidence="2">Belongs to the WD repeat SEC13 family.</text>
</comment>
<keyword evidence="5" id="KW-0677">Repeat</keyword>
<keyword evidence="4" id="KW-0853">WD repeat</keyword>
<dbReference type="PANTHER" id="PTHR11024">
    <property type="entry name" value="NUCLEAR PORE COMPLEX PROTEIN SEC13 / SEH1 FAMILY MEMBER"/>
    <property type="match status" value="1"/>
</dbReference>
<dbReference type="SMART" id="SM00320">
    <property type="entry name" value="WD40"/>
    <property type="match status" value="4"/>
</dbReference>
<gene>
    <name evidence="8" type="ORF">KSP39_PZI016154</name>
</gene>
<evidence type="ECO:0000256" key="7">
    <source>
        <dbReference type="ARBA" id="ARBA00023242"/>
    </source>
</evidence>
<dbReference type="GO" id="GO:0034198">
    <property type="term" value="P:cellular response to amino acid starvation"/>
    <property type="evidence" value="ECO:0007669"/>
    <property type="project" value="TreeGrafter"/>
</dbReference>
<keyword evidence="6" id="KW-0653">Protein transport</keyword>
<dbReference type="InterPro" id="IPR036322">
    <property type="entry name" value="WD40_repeat_dom_sf"/>
</dbReference>
<evidence type="ECO:0000256" key="3">
    <source>
        <dbReference type="ARBA" id="ARBA00022448"/>
    </source>
</evidence>
<evidence type="ECO:0000313" key="9">
    <source>
        <dbReference type="Proteomes" id="UP001418222"/>
    </source>
</evidence>
<evidence type="ECO:0000256" key="1">
    <source>
        <dbReference type="ARBA" id="ARBA00004259"/>
    </source>
</evidence>
<keyword evidence="3" id="KW-0813">Transport</keyword>
<dbReference type="PANTHER" id="PTHR11024:SF3">
    <property type="entry name" value="NUCLEOPORIN SEH1"/>
    <property type="match status" value="1"/>
</dbReference>
<dbReference type="Gene3D" id="2.130.10.10">
    <property type="entry name" value="YVTN repeat-like/Quinoprotein amine dehydrogenase"/>
    <property type="match status" value="1"/>
</dbReference>
<evidence type="ECO:0000256" key="2">
    <source>
        <dbReference type="ARBA" id="ARBA00010102"/>
    </source>
</evidence>
<dbReference type="InterPro" id="IPR037363">
    <property type="entry name" value="Sec13/Seh1_fam"/>
</dbReference>